<dbReference type="GO" id="GO:0030976">
    <property type="term" value="F:thiamine pyrophosphate binding"/>
    <property type="evidence" value="ECO:0007669"/>
    <property type="project" value="InterPro"/>
</dbReference>
<reference evidence="9 10" key="1">
    <citation type="submission" date="2019-02" db="EMBL/GenBank/DDBJ databases">
        <title>Genome sequencing of the rare red list fungi Phellinidium pouzarii.</title>
        <authorList>
            <person name="Buettner E."/>
            <person name="Kellner H."/>
        </authorList>
    </citation>
    <scope>NUCLEOTIDE SEQUENCE [LARGE SCALE GENOMIC DNA]</scope>
    <source>
        <strain evidence="9 10">DSM 108285</strain>
    </source>
</reference>
<feature type="domain" description="Thiamine pyrophosphate enzyme N-terminal TPP-binding" evidence="8">
    <location>
        <begin position="3"/>
        <end position="113"/>
    </location>
</feature>
<dbReference type="CDD" id="cd07035">
    <property type="entry name" value="TPP_PYR_POX_like"/>
    <property type="match status" value="1"/>
</dbReference>
<dbReference type="GO" id="GO:0009099">
    <property type="term" value="P:L-valine biosynthetic process"/>
    <property type="evidence" value="ECO:0007669"/>
    <property type="project" value="TreeGrafter"/>
</dbReference>
<evidence type="ECO:0000256" key="5">
    <source>
        <dbReference type="RuleBase" id="RU362132"/>
    </source>
</evidence>
<dbReference type="GO" id="GO:0003984">
    <property type="term" value="F:acetolactate synthase activity"/>
    <property type="evidence" value="ECO:0007669"/>
    <property type="project" value="TreeGrafter"/>
</dbReference>
<sequence>MYTTSSIFLKTLTQCGITHAFVNWGSDHPALLEELERQRVANGKSDLEIITCPNEMVALSAAQGYAQACGRPAAVLVHVDVGTQALAGAVHNVDRGRVPVFIYAGASPFTAEGELKGSRNEWIMWLQGYPFFLPITVWSSSETLVDSFHLDVHDQSAIVRQYMRFTGQINSGKNVSQVIRRGLQLAMSEPKGPVYLWARREVMEEEVDEDLAKAALDVRTWAPLEPLALNPSAANAIARALSNATSPLIITSFLGRNPEAVEKLTMLSEALAIPVLVSCPTTVNFQHSHANFIEVSSGMGTSEWLRSADVILIIDSDIPYIPMHNKPRADAKIFHVDIDPLKENMGMFHIEAVMRCKADAQVALSQILEHLSSNVEPIKTQIAQRAEKLKEHKHKRISSLDVAESALPANGSFTIPNIIAVLRKSLPVPERTIFLNESISSYPLVWDHLRPEFLGSVISSGSSSLGWGLGAAVGVSLARTGPLANDPLDLIILIVGDGSFLFGVPSSAFWMAKRYNTVS</sequence>
<dbReference type="PANTHER" id="PTHR18968">
    <property type="entry name" value="THIAMINE PYROPHOSPHATE ENZYMES"/>
    <property type="match status" value="1"/>
</dbReference>
<evidence type="ECO:0000313" key="10">
    <source>
        <dbReference type="Proteomes" id="UP000308199"/>
    </source>
</evidence>
<dbReference type="OrthoDB" id="2867507at2759"/>
<dbReference type="GO" id="GO:0009097">
    <property type="term" value="P:isoleucine biosynthetic process"/>
    <property type="evidence" value="ECO:0007669"/>
    <property type="project" value="TreeGrafter"/>
</dbReference>
<feature type="domain" description="Thiamine pyrophosphate enzyme central" evidence="6">
    <location>
        <begin position="235"/>
        <end position="342"/>
    </location>
</feature>
<dbReference type="Pfam" id="PF02775">
    <property type="entry name" value="TPP_enzyme_C"/>
    <property type="match status" value="1"/>
</dbReference>
<keyword evidence="4" id="KW-0496">Mitochondrion</keyword>
<feature type="domain" description="Thiamine pyrophosphate enzyme TPP-binding" evidence="7">
    <location>
        <begin position="456"/>
        <end position="516"/>
    </location>
</feature>
<evidence type="ECO:0008006" key="11">
    <source>
        <dbReference type="Google" id="ProtNLM"/>
    </source>
</evidence>
<dbReference type="Pfam" id="PF02776">
    <property type="entry name" value="TPP_enzyme_N"/>
    <property type="match status" value="1"/>
</dbReference>
<dbReference type="GO" id="GO:0005948">
    <property type="term" value="C:acetolactate synthase complex"/>
    <property type="evidence" value="ECO:0007669"/>
    <property type="project" value="TreeGrafter"/>
</dbReference>
<evidence type="ECO:0000313" key="9">
    <source>
        <dbReference type="EMBL" id="THH04613.1"/>
    </source>
</evidence>
<evidence type="ECO:0000259" key="6">
    <source>
        <dbReference type="Pfam" id="PF00205"/>
    </source>
</evidence>
<evidence type="ECO:0000256" key="3">
    <source>
        <dbReference type="ARBA" id="ARBA00023052"/>
    </source>
</evidence>
<dbReference type="SUPFAM" id="SSF52518">
    <property type="entry name" value="Thiamin diphosphate-binding fold (THDP-binding)"/>
    <property type="match status" value="2"/>
</dbReference>
<protein>
    <recommendedName>
        <fullName evidence="11">Pyruvate decarboxylase</fullName>
    </recommendedName>
</protein>
<dbReference type="SUPFAM" id="SSF52467">
    <property type="entry name" value="DHS-like NAD/FAD-binding domain"/>
    <property type="match status" value="1"/>
</dbReference>
<dbReference type="InterPro" id="IPR011766">
    <property type="entry name" value="TPP_enzyme_TPP-bd"/>
</dbReference>
<dbReference type="Pfam" id="PF00205">
    <property type="entry name" value="TPP_enzyme_M"/>
    <property type="match status" value="1"/>
</dbReference>
<accession>A0A4V3XC62</accession>
<evidence type="ECO:0000256" key="4">
    <source>
        <dbReference type="ARBA" id="ARBA00023128"/>
    </source>
</evidence>
<dbReference type="InterPro" id="IPR045229">
    <property type="entry name" value="TPP_enz"/>
</dbReference>
<dbReference type="Gene3D" id="3.40.50.1220">
    <property type="entry name" value="TPP-binding domain"/>
    <property type="match status" value="1"/>
</dbReference>
<evidence type="ECO:0000256" key="1">
    <source>
        <dbReference type="ARBA" id="ARBA00004173"/>
    </source>
</evidence>
<keyword evidence="10" id="KW-1185">Reference proteome</keyword>
<proteinExistence type="inferred from homology"/>
<organism evidence="9 10">
    <name type="scientific">Phellinidium pouzarii</name>
    <dbReference type="NCBI Taxonomy" id="167371"/>
    <lineage>
        <taxon>Eukaryota</taxon>
        <taxon>Fungi</taxon>
        <taxon>Dikarya</taxon>
        <taxon>Basidiomycota</taxon>
        <taxon>Agaricomycotina</taxon>
        <taxon>Agaricomycetes</taxon>
        <taxon>Hymenochaetales</taxon>
        <taxon>Hymenochaetaceae</taxon>
        <taxon>Phellinidium</taxon>
    </lineage>
</organism>
<dbReference type="GO" id="GO:0000287">
    <property type="term" value="F:magnesium ion binding"/>
    <property type="evidence" value="ECO:0007669"/>
    <property type="project" value="InterPro"/>
</dbReference>
<comment type="similarity">
    <text evidence="2 5">Belongs to the TPP enzyme family.</text>
</comment>
<dbReference type="EMBL" id="SGPK01000327">
    <property type="protein sequence ID" value="THH04613.1"/>
    <property type="molecule type" value="Genomic_DNA"/>
</dbReference>
<dbReference type="GO" id="GO:0005739">
    <property type="term" value="C:mitochondrion"/>
    <property type="evidence" value="ECO:0007669"/>
    <property type="project" value="UniProtKB-SubCell"/>
</dbReference>
<name>A0A4V3XC62_9AGAM</name>
<evidence type="ECO:0000259" key="7">
    <source>
        <dbReference type="Pfam" id="PF02775"/>
    </source>
</evidence>
<dbReference type="PANTHER" id="PTHR18968:SF164">
    <property type="entry name" value="PYRUVATE DECARBOXYLASE"/>
    <property type="match status" value="1"/>
</dbReference>
<dbReference type="InterPro" id="IPR012000">
    <property type="entry name" value="Thiamin_PyroP_enz_cen_dom"/>
</dbReference>
<evidence type="ECO:0000259" key="8">
    <source>
        <dbReference type="Pfam" id="PF02776"/>
    </source>
</evidence>
<dbReference type="AlphaFoldDB" id="A0A4V3XC62"/>
<comment type="caution">
    <text evidence="9">The sequence shown here is derived from an EMBL/GenBank/DDBJ whole genome shotgun (WGS) entry which is preliminary data.</text>
</comment>
<keyword evidence="3 5" id="KW-0786">Thiamine pyrophosphate</keyword>
<dbReference type="InterPro" id="IPR029035">
    <property type="entry name" value="DHS-like_NAD/FAD-binding_dom"/>
</dbReference>
<gene>
    <name evidence="9" type="ORF">EW145_g5391</name>
</gene>
<dbReference type="GO" id="GO:0050660">
    <property type="term" value="F:flavin adenine dinucleotide binding"/>
    <property type="evidence" value="ECO:0007669"/>
    <property type="project" value="TreeGrafter"/>
</dbReference>
<dbReference type="Gene3D" id="3.40.50.970">
    <property type="match status" value="2"/>
</dbReference>
<comment type="subcellular location">
    <subcellularLocation>
        <location evidence="1">Mitochondrion</location>
    </subcellularLocation>
</comment>
<dbReference type="InterPro" id="IPR029061">
    <property type="entry name" value="THDP-binding"/>
</dbReference>
<dbReference type="InterPro" id="IPR012001">
    <property type="entry name" value="Thiamin_PyroP_enz_TPP-bd_dom"/>
</dbReference>
<evidence type="ECO:0000256" key="2">
    <source>
        <dbReference type="ARBA" id="ARBA00007812"/>
    </source>
</evidence>
<dbReference type="Proteomes" id="UP000308199">
    <property type="component" value="Unassembled WGS sequence"/>
</dbReference>